<gene>
    <name evidence="3" type="ORF">HYN49_10025</name>
</gene>
<dbReference type="Pfam" id="PF11127">
    <property type="entry name" value="YgaP-like_TM"/>
    <property type="match status" value="1"/>
</dbReference>
<dbReference type="Proteomes" id="UP000244937">
    <property type="component" value="Chromosome"/>
</dbReference>
<protein>
    <recommendedName>
        <fullName evidence="2">Inner membrane protein YgaP-like transmembrane domain-containing protein</fullName>
    </recommendedName>
</protein>
<feature type="domain" description="Inner membrane protein YgaP-like transmembrane" evidence="2">
    <location>
        <begin position="1"/>
        <end position="57"/>
    </location>
</feature>
<evidence type="ECO:0000313" key="3">
    <source>
        <dbReference type="EMBL" id="AWI26210.1"/>
    </source>
</evidence>
<accession>A0A2S1SII5</accession>
<keyword evidence="1" id="KW-1133">Transmembrane helix</keyword>
<dbReference type="KEGG" id="fpal:HYN49_10025"/>
<reference evidence="3 4" key="1">
    <citation type="submission" date="2018-05" db="EMBL/GenBank/DDBJ databases">
        <title>Genome sequencing of Flavobacterium sp. HYN0049.</title>
        <authorList>
            <person name="Yi H."/>
            <person name="Baek C."/>
        </authorList>
    </citation>
    <scope>NUCLEOTIDE SEQUENCE [LARGE SCALE GENOMIC DNA]</scope>
    <source>
        <strain evidence="3 4">HYN0049</strain>
    </source>
</reference>
<keyword evidence="1" id="KW-0812">Transmembrane</keyword>
<evidence type="ECO:0000256" key="1">
    <source>
        <dbReference type="SAM" id="Phobius"/>
    </source>
</evidence>
<keyword evidence="1" id="KW-0472">Membrane</keyword>
<evidence type="ECO:0000313" key="4">
    <source>
        <dbReference type="Proteomes" id="UP000244937"/>
    </source>
</evidence>
<organism evidence="3 4">
    <name type="scientific">Flavobacterium pallidum</name>
    <dbReference type="NCBI Taxonomy" id="2172098"/>
    <lineage>
        <taxon>Bacteria</taxon>
        <taxon>Pseudomonadati</taxon>
        <taxon>Bacteroidota</taxon>
        <taxon>Flavobacteriia</taxon>
        <taxon>Flavobacteriales</taxon>
        <taxon>Flavobacteriaceae</taxon>
        <taxon>Flavobacterium</taxon>
    </lineage>
</organism>
<dbReference type="RefSeq" id="WP_108903988.1">
    <property type="nucleotide sequence ID" value="NZ_CP029187.1"/>
</dbReference>
<evidence type="ECO:0000259" key="2">
    <source>
        <dbReference type="Pfam" id="PF11127"/>
    </source>
</evidence>
<proteinExistence type="predicted"/>
<name>A0A2S1SII5_9FLAO</name>
<keyword evidence="4" id="KW-1185">Reference proteome</keyword>
<dbReference type="OrthoDB" id="9804804at2"/>
<dbReference type="AlphaFoldDB" id="A0A2S1SII5"/>
<feature type="transmembrane region" description="Helical" evidence="1">
    <location>
        <begin position="40"/>
        <end position="58"/>
    </location>
</feature>
<feature type="transmembrane region" description="Helical" evidence="1">
    <location>
        <begin position="12"/>
        <end position="28"/>
    </location>
</feature>
<dbReference type="InterPro" id="IPR021309">
    <property type="entry name" value="YgaP-like_TM"/>
</dbReference>
<dbReference type="EMBL" id="CP029187">
    <property type="protein sequence ID" value="AWI26210.1"/>
    <property type="molecule type" value="Genomic_DNA"/>
</dbReference>
<sequence>MKKNINTSDKYIRFIAAVLFLLLSLIAWDDRFVGITSGVIGIYLLLTVVFGSCVVYRFP</sequence>